<name>A0AAV7T7B5_PLEWA</name>
<organism evidence="2 3">
    <name type="scientific">Pleurodeles waltl</name>
    <name type="common">Iberian ribbed newt</name>
    <dbReference type="NCBI Taxonomy" id="8319"/>
    <lineage>
        <taxon>Eukaryota</taxon>
        <taxon>Metazoa</taxon>
        <taxon>Chordata</taxon>
        <taxon>Craniata</taxon>
        <taxon>Vertebrata</taxon>
        <taxon>Euteleostomi</taxon>
        <taxon>Amphibia</taxon>
        <taxon>Batrachia</taxon>
        <taxon>Caudata</taxon>
        <taxon>Salamandroidea</taxon>
        <taxon>Salamandridae</taxon>
        <taxon>Pleurodelinae</taxon>
        <taxon>Pleurodeles</taxon>
    </lineage>
</organism>
<evidence type="ECO:0000256" key="1">
    <source>
        <dbReference type="SAM" id="MobiDB-lite"/>
    </source>
</evidence>
<dbReference type="Gene3D" id="4.10.260.10">
    <property type="entry name" value="Transducin (heterotrimeric G protein), gamma chain"/>
    <property type="match status" value="1"/>
</dbReference>
<dbReference type="AlphaFoldDB" id="A0AAV7T7B5"/>
<evidence type="ECO:0000313" key="2">
    <source>
        <dbReference type="EMBL" id="KAJ1172477.1"/>
    </source>
</evidence>
<dbReference type="EMBL" id="JANPWB010000007">
    <property type="protein sequence ID" value="KAJ1172477.1"/>
    <property type="molecule type" value="Genomic_DNA"/>
</dbReference>
<accession>A0AAV7T7B5</accession>
<evidence type="ECO:0000313" key="3">
    <source>
        <dbReference type="Proteomes" id="UP001066276"/>
    </source>
</evidence>
<feature type="region of interest" description="Disordered" evidence="1">
    <location>
        <begin position="1"/>
        <end position="35"/>
    </location>
</feature>
<proteinExistence type="predicted"/>
<gene>
    <name evidence="2" type="ORF">NDU88_004324</name>
</gene>
<feature type="compositionally biased region" description="Basic residues" evidence="1">
    <location>
        <begin position="1"/>
        <end position="16"/>
    </location>
</feature>
<dbReference type="GO" id="GO:0007186">
    <property type="term" value="P:G protein-coupled receptor signaling pathway"/>
    <property type="evidence" value="ECO:0007669"/>
    <property type="project" value="InterPro"/>
</dbReference>
<dbReference type="Proteomes" id="UP001066276">
    <property type="component" value="Chromosome 4_1"/>
</dbReference>
<protein>
    <submittedName>
        <fullName evidence="2">Uncharacterized protein</fullName>
    </submittedName>
</protein>
<sequence>MYCVPRGRKARSRTQRKQPTQPIDAEPEIDQQRAPVRASTVTGILKSMPHLPQIYCQAPRLNITGCTLVQNSMSSKVPRCSSAGTEQARRVLEQLRVEAGIERIKH</sequence>
<comment type="caution">
    <text evidence="2">The sequence shown here is derived from an EMBL/GenBank/DDBJ whole genome shotgun (WGS) entry which is preliminary data.</text>
</comment>
<keyword evidence="3" id="KW-1185">Reference proteome</keyword>
<reference evidence="2" key="1">
    <citation type="journal article" date="2022" name="bioRxiv">
        <title>Sequencing and chromosome-scale assembly of the giantPleurodeles waltlgenome.</title>
        <authorList>
            <person name="Brown T."/>
            <person name="Elewa A."/>
            <person name="Iarovenko S."/>
            <person name="Subramanian E."/>
            <person name="Araus A.J."/>
            <person name="Petzold A."/>
            <person name="Susuki M."/>
            <person name="Suzuki K.-i.T."/>
            <person name="Hayashi T."/>
            <person name="Toyoda A."/>
            <person name="Oliveira C."/>
            <person name="Osipova E."/>
            <person name="Leigh N.D."/>
            <person name="Simon A."/>
            <person name="Yun M.H."/>
        </authorList>
    </citation>
    <scope>NUCLEOTIDE SEQUENCE</scope>
    <source>
        <strain evidence="2">20211129_DDA</strain>
        <tissue evidence="2">Liver</tissue>
    </source>
</reference>
<dbReference type="InterPro" id="IPR036284">
    <property type="entry name" value="GGL_sf"/>
</dbReference>